<comment type="cofactor">
    <cofactor evidence="1">
        <name>Mg(2+)</name>
        <dbReference type="ChEBI" id="CHEBI:18420"/>
    </cofactor>
</comment>
<evidence type="ECO:0000256" key="6">
    <source>
        <dbReference type="ARBA" id="ARBA00022679"/>
    </source>
</evidence>
<dbReference type="InterPro" id="IPR011009">
    <property type="entry name" value="Kinase-like_dom_sf"/>
</dbReference>
<evidence type="ECO:0000313" key="20">
    <source>
        <dbReference type="Proteomes" id="UP001211065"/>
    </source>
</evidence>
<keyword evidence="8 14" id="KW-0547">Nucleotide-binding</keyword>
<keyword evidence="20" id="KW-1185">Reference proteome</keyword>
<dbReference type="InterPro" id="IPR028375">
    <property type="entry name" value="KA1/Ssp2_C"/>
</dbReference>
<comment type="similarity">
    <text evidence="2">Belongs to the protein kinase superfamily. CAMK Ser/Thr protein kinase family. SNF1 subfamily.</text>
</comment>
<dbReference type="Pfam" id="PF00069">
    <property type="entry name" value="Pkinase"/>
    <property type="match status" value="1"/>
</dbReference>
<dbReference type="Proteomes" id="UP001211065">
    <property type="component" value="Unassembled WGS sequence"/>
</dbReference>
<evidence type="ECO:0000259" key="18">
    <source>
        <dbReference type="PROSITE" id="PS50032"/>
    </source>
</evidence>
<dbReference type="PROSITE" id="PS50011">
    <property type="entry name" value="PROTEIN_KINASE_DOM"/>
    <property type="match status" value="1"/>
</dbReference>
<dbReference type="InterPro" id="IPR015940">
    <property type="entry name" value="UBA"/>
</dbReference>
<feature type="domain" description="KA1" evidence="18">
    <location>
        <begin position="726"/>
        <end position="775"/>
    </location>
</feature>
<protein>
    <recommendedName>
        <fullName evidence="3">non-specific serine/threonine protein kinase</fullName>
        <ecNumber evidence="3">2.7.11.1</ecNumber>
    </recommendedName>
</protein>
<evidence type="ECO:0000256" key="10">
    <source>
        <dbReference type="ARBA" id="ARBA00022840"/>
    </source>
</evidence>
<feature type="region of interest" description="Disordered" evidence="15">
    <location>
        <begin position="485"/>
        <end position="507"/>
    </location>
</feature>
<dbReference type="Gene3D" id="1.10.510.10">
    <property type="entry name" value="Transferase(Phosphotransferase) domain 1"/>
    <property type="match status" value="1"/>
</dbReference>
<evidence type="ECO:0000256" key="15">
    <source>
        <dbReference type="SAM" id="MobiDB-lite"/>
    </source>
</evidence>
<feature type="region of interest" description="Disordered" evidence="15">
    <location>
        <begin position="1"/>
        <end position="29"/>
    </location>
</feature>
<dbReference type="Pfam" id="PF02149">
    <property type="entry name" value="KA1"/>
    <property type="match status" value="1"/>
</dbReference>
<dbReference type="SUPFAM" id="SSF56112">
    <property type="entry name" value="Protein kinase-like (PK-like)"/>
    <property type="match status" value="1"/>
</dbReference>
<evidence type="ECO:0000256" key="2">
    <source>
        <dbReference type="ARBA" id="ARBA00006234"/>
    </source>
</evidence>
<keyword evidence="5" id="KW-0597">Phosphoprotein</keyword>
<dbReference type="GO" id="GO:0046872">
    <property type="term" value="F:metal ion binding"/>
    <property type="evidence" value="ECO:0007669"/>
    <property type="project" value="UniProtKB-KW"/>
</dbReference>
<keyword evidence="11" id="KW-0460">Magnesium</keyword>
<dbReference type="PROSITE" id="PS00107">
    <property type="entry name" value="PROTEIN_KINASE_ATP"/>
    <property type="match status" value="1"/>
</dbReference>
<dbReference type="InterPro" id="IPR017441">
    <property type="entry name" value="Protein_kinase_ATP_BS"/>
</dbReference>
<evidence type="ECO:0000256" key="14">
    <source>
        <dbReference type="PROSITE-ProRule" id="PRU10141"/>
    </source>
</evidence>
<dbReference type="PROSITE" id="PS00108">
    <property type="entry name" value="PROTEIN_KINASE_ST"/>
    <property type="match status" value="1"/>
</dbReference>
<dbReference type="InterPro" id="IPR008271">
    <property type="entry name" value="Ser/Thr_kinase_AS"/>
</dbReference>
<evidence type="ECO:0000259" key="17">
    <source>
        <dbReference type="PROSITE" id="PS50030"/>
    </source>
</evidence>
<evidence type="ECO:0000313" key="19">
    <source>
        <dbReference type="EMBL" id="KAJ3227058.1"/>
    </source>
</evidence>
<dbReference type="PROSITE" id="PS50032">
    <property type="entry name" value="KA1"/>
    <property type="match status" value="1"/>
</dbReference>
<organism evidence="19 20">
    <name type="scientific">Clydaea vesicula</name>
    <dbReference type="NCBI Taxonomy" id="447962"/>
    <lineage>
        <taxon>Eukaryota</taxon>
        <taxon>Fungi</taxon>
        <taxon>Fungi incertae sedis</taxon>
        <taxon>Chytridiomycota</taxon>
        <taxon>Chytridiomycota incertae sedis</taxon>
        <taxon>Chytridiomycetes</taxon>
        <taxon>Lobulomycetales</taxon>
        <taxon>Lobulomycetaceae</taxon>
        <taxon>Clydaea</taxon>
    </lineage>
</organism>
<keyword evidence="4" id="KW-0723">Serine/threonine-protein kinase</keyword>
<evidence type="ECO:0000256" key="13">
    <source>
        <dbReference type="ARBA" id="ARBA00048679"/>
    </source>
</evidence>
<comment type="caution">
    <text evidence="19">The sequence shown here is derived from an EMBL/GenBank/DDBJ whole genome shotgun (WGS) entry which is preliminary data.</text>
</comment>
<keyword evidence="10 14" id="KW-0067">ATP-binding</keyword>
<evidence type="ECO:0000259" key="16">
    <source>
        <dbReference type="PROSITE" id="PS50011"/>
    </source>
</evidence>
<dbReference type="GO" id="GO:0005737">
    <property type="term" value="C:cytoplasm"/>
    <property type="evidence" value="ECO:0007669"/>
    <property type="project" value="TreeGrafter"/>
</dbReference>
<dbReference type="EC" id="2.7.11.1" evidence="3"/>
<dbReference type="CDD" id="cd14003">
    <property type="entry name" value="STKc_AMPK-like"/>
    <property type="match status" value="1"/>
</dbReference>
<dbReference type="PANTHER" id="PTHR24346:SF106">
    <property type="entry name" value="PROTEIN KINASE DOMAIN-CONTAINING PROTEIN"/>
    <property type="match status" value="1"/>
</dbReference>
<dbReference type="GO" id="GO:0004674">
    <property type="term" value="F:protein serine/threonine kinase activity"/>
    <property type="evidence" value="ECO:0007669"/>
    <property type="project" value="UniProtKB-KW"/>
</dbReference>
<keyword evidence="9 19" id="KW-0418">Kinase</keyword>
<feature type="compositionally biased region" description="Polar residues" evidence="15">
    <location>
        <begin position="485"/>
        <end position="497"/>
    </location>
</feature>
<evidence type="ECO:0000256" key="5">
    <source>
        <dbReference type="ARBA" id="ARBA00022553"/>
    </source>
</evidence>
<evidence type="ECO:0000256" key="4">
    <source>
        <dbReference type="ARBA" id="ARBA00022527"/>
    </source>
</evidence>
<dbReference type="SUPFAM" id="SSF103243">
    <property type="entry name" value="KA1-like"/>
    <property type="match status" value="1"/>
</dbReference>
<dbReference type="SMART" id="SM00220">
    <property type="entry name" value="S_TKc"/>
    <property type="match status" value="1"/>
</dbReference>
<dbReference type="InterPro" id="IPR000719">
    <property type="entry name" value="Prot_kinase_dom"/>
</dbReference>
<gene>
    <name evidence="19" type="primary">PAR-1</name>
    <name evidence="19" type="ORF">HK099_003511</name>
</gene>
<feature type="domain" description="UBA" evidence="17">
    <location>
        <begin position="316"/>
        <end position="358"/>
    </location>
</feature>
<keyword evidence="7" id="KW-0479">Metal-binding</keyword>
<dbReference type="InterPro" id="IPR001772">
    <property type="entry name" value="KA1_dom"/>
</dbReference>
<evidence type="ECO:0000256" key="12">
    <source>
        <dbReference type="ARBA" id="ARBA00047899"/>
    </source>
</evidence>
<dbReference type="GO" id="GO:0005524">
    <property type="term" value="F:ATP binding"/>
    <property type="evidence" value="ECO:0007669"/>
    <property type="project" value="UniProtKB-UniRule"/>
</dbReference>
<feature type="binding site" evidence="14">
    <location>
        <position position="75"/>
    </location>
    <ligand>
        <name>ATP</name>
        <dbReference type="ChEBI" id="CHEBI:30616"/>
    </ligand>
</feature>
<dbReference type="PROSITE" id="PS50030">
    <property type="entry name" value="UBA"/>
    <property type="match status" value="1"/>
</dbReference>
<sequence length="775" mass="86834">MASSVSPPCFNPSPIPPESCDKEKQKATPITTSPSYLQKVVKIGNYELNEVIGKGNFAVVKLATHVLTNEKVAVKIIDKSKLDKKTAKTIFREVKIMKLLNHPHIVKLYEVIDTPKEIYLIMEHVTGGEIFDYLVAHGKMKEREARKLFHQVVSAMEYCHNLRVIHRDLKAENILLDSNMNAKIADFGFSNQFTPGERLKTWCGSPAYAAPEIFQGIEYSGPEVDVWSLGVVLYVFVCGKLPFNGSSLAKIKVRVLSGKFEVPFSISLDCEKLINKMLNLDPTKRITLAEVMEDKWYIGEGTLERNKNNNLKLTITPDQRENILLELVQAGLNRDDIIRSVEENIYDPLSAAYYLVADKNFRKQQTETCTSNLIDIPAPERDVALSNLPNKLESKINIEITTNHLTSQTKPSNVVLFPQIKKIIQGQEIFNSKQNAMIQETSINTNLEKKTETSQRAATSTSGRRRAVTISNGYTTTEIRASVQTKTSMTESEQQKPQVIKPAAEQDQETSAILRVSKFPNSASGRRPLSFVDYPSTPVTEATDSSITNPCESNAKSNNVVAESEFKLKPRRLLSSAKNRPLSFTGVPTTMQIPPIPLKTDTKVISEVAPIAKNSFNIGGLFDNSISKAAVVPDNVQKRRRSKTFSAIITGNETKAIISPQTSEMSNIVTSPSSSLFSKKYEPRSIRFTFSEFTTSSKTPVMILENLSKVLTEIGVKFEIHLFTTKCRFDDKVEFEIEICKLPRLSLNGLRFTRLKGDSWVYKDLMTDILKKVDL</sequence>
<dbReference type="FunFam" id="3.30.310.80:FF:000011">
    <property type="entry name" value="Non-specific serine/threonine protein kinase"/>
    <property type="match status" value="1"/>
</dbReference>
<accession>A0AAD5UB28</accession>
<dbReference type="FunFam" id="3.30.200.20:FF:000003">
    <property type="entry name" value="Non-specific serine/threonine protein kinase"/>
    <property type="match status" value="1"/>
</dbReference>
<dbReference type="AlphaFoldDB" id="A0AAD5UB28"/>
<dbReference type="Gene3D" id="3.30.310.80">
    <property type="entry name" value="Kinase associated domain 1, KA1"/>
    <property type="match status" value="1"/>
</dbReference>
<keyword evidence="6" id="KW-0808">Transferase</keyword>
<proteinExistence type="inferred from homology"/>
<feature type="domain" description="Protein kinase" evidence="16">
    <location>
        <begin position="46"/>
        <end position="297"/>
    </location>
</feature>
<dbReference type="CDD" id="cd12121">
    <property type="entry name" value="MARK_C_like"/>
    <property type="match status" value="1"/>
</dbReference>
<evidence type="ECO:0000256" key="11">
    <source>
        <dbReference type="ARBA" id="ARBA00022842"/>
    </source>
</evidence>
<evidence type="ECO:0000256" key="7">
    <source>
        <dbReference type="ARBA" id="ARBA00022723"/>
    </source>
</evidence>
<evidence type="ECO:0000256" key="9">
    <source>
        <dbReference type="ARBA" id="ARBA00022777"/>
    </source>
</evidence>
<evidence type="ECO:0000256" key="8">
    <source>
        <dbReference type="ARBA" id="ARBA00022741"/>
    </source>
</evidence>
<reference evidence="19" key="1">
    <citation type="submission" date="2020-05" db="EMBL/GenBank/DDBJ databases">
        <title>Phylogenomic resolution of chytrid fungi.</title>
        <authorList>
            <person name="Stajich J.E."/>
            <person name="Amses K."/>
            <person name="Simmons R."/>
            <person name="Seto K."/>
            <person name="Myers J."/>
            <person name="Bonds A."/>
            <person name="Quandt C.A."/>
            <person name="Barry K."/>
            <person name="Liu P."/>
            <person name="Grigoriev I."/>
            <person name="Longcore J.E."/>
            <person name="James T.Y."/>
        </authorList>
    </citation>
    <scope>NUCLEOTIDE SEQUENCE</scope>
    <source>
        <strain evidence="19">JEL0476</strain>
    </source>
</reference>
<dbReference type="FunFam" id="1.10.510.10:FF:000156">
    <property type="entry name" value="Serine/threonine-protein kinase SIK3 homolog"/>
    <property type="match status" value="1"/>
</dbReference>
<comment type="catalytic activity">
    <reaction evidence="12">
        <text>L-threonyl-[protein] + ATP = O-phospho-L-threonyl-[protein] + ADP + H(+)</text>
        <dbReference type="Rhea" id="RHEA:46608"/>
        <dbReference type="Rhea" id="RHEA-COMP:11060"/>
        <dbReference type="Rhea" id="RHEA-COMP:11605"/>
        <dbReference type="ChEBI" id="CHEBI:15378"/>
        <dbReference type="ChEBI" id="CHEBI:30013"/>
        <dbReference type="ChEBI" id="CHEBI:30616"/>
        <dbReference type="ChEBI" id="CHEBI:61977"/>
        <dbReference type="ChEBI" id="CHEBI:456216"/>
        <dbReference type="EC" id="2.7.11.1"/>
    </reaction>
</comment>
<name>A0AAD5UB28_9FUNG</name>
<dbReference type="EMBL" id="JADGJW010000023">
    <property type="protein sequence ID" value="KAJ3227058.1"/>
    <property type="molecule type" value="Genomic_DNA"/>
</dbReference>
<comment type="catalytic activity">
    <reaction evidence="13">
        <text>L-seryl-[protein] + ATP = O-phospho-L-seryl-[protein] + ADP + H(+)</text>
        <dbReference type="Rhea" id="RHEA:17989"/>
        <dbReference type="Rhea" id="RHEA-COMP:9863"/>
        <dbReference type="Rhea" id="RHEA-COMP:11604"/>
        <dbReference type="ChEBI" id="CHEBI:15378"/>
        <dbReference type="ChEBI" id="CHEBI:29999"/>
        <dbReference type="ChEBI" id="CHEBI:30616"/>
        <dbReference type="ChEBI" id="CHEBI:83421"/>
        <dbReference type="ChEBI" id="CHEBI:456216"/>
        <dbReference type="EC" id="2.7.11.1"/>
    </reaction>
</comment>
<evidence type="ECO:0000256" key="3">
    <source>
        <dbReference type="ARBA" id="ARBA00012513"/>
    </source>
</evidence>
<dbReference type="GO" id="GO:0035556">
    <property type="term" value="P:intracellular signal transduction"/>
    <property type="evidence" value="ECO:0007669"/>
    <property type="project" value="TreeGrafter"/>
</dbReference>
<dbReference type="PANTHER" id="PTHR24346">
    <property type="entry name" value="MAP/MICROTUBULE AFFINITY-REGULATING KINASE"/>
    <property type="match status" value="1"/>
</dbReference>
<evidence type="ECO:0000256" key="1">
    <source>
        <dbReference type="ARBA" id="ARBA00001946"/>
    </source>
</evidence>